<keyword evidence="6 7" id="KW-0687">Ribonucleoprotein</keyword>
<sequence>MTSLSNQLEVLRTATARHLTVEKRHISLLFDKKDAGQLNDQTIWRIGVAGLEQMKRIDGVFDGDKTHAYLFDEKRIGFVRSLLTQEENERLDAKIEKILFQLSPYLQHFACQQVLEYLVHTYHIYAYNAETLIVTFLPFHDTKIYARILRILDFDWNRSKEWAFMKELQMTENPIPFSSIVKATMAGAHSIITRLSDHISKGVELVGSDFLESKAPVLFNFYAKLLVSLFNDPLQVDEGLLSKLMPFVEHGIKSPMISFRYTAFMVVCQLVLTVKIKPEIVQALTKLIIMKIRAETVTSSLSTLAVICQQQIVDSFSNKAVQKLLRNGETFGVWTAVRDLGARTDLTNFLKPLWRNLFEAARGIDSEGEDSSLALAGLLETTDSNILTAKQAQIFLELLIGEASSGFFIEKKKHLANIRGICARFSDELDALHKEWTSRDPKILEEFLEKYQLKELVVIRVKEDAKKKKNEEKPNDESKKKKTAVEKAEEMAAASEFAKRKVFGGDPLNKARTWIEDGEWANVTWALEEMATRKSYLSGKAEDDVEEFAVELIVGALEKKKGLDLAAVKAALASTSLSPKFIADLLSKHDSTSEKTPKRPKGPRGVANVSPVVKVFNDESLQQFNKRVLFVLELLQMRDVVPASANVFQALFDIVKQINASNEAEQSSYQQQLAVAIVTKLLNNPGKYKVTTSDLDMDCVVETMRSTHSHHLLRDSLRLLTSAVKHSPADVVKHIMSVFTFMGNGLLRKDNEMTLGIVERTVESLFQAIILTEAGDKEKLIEVSRLFAASACDIPAHRRPRIARAIARAVGAENAALVTMVLLAGFCARWQRTTESVAQQTARKGTDQEAYDDFAVEMLGALDPFEQLSCVLELIEYVLRLGGDTLEGNEKQLPLDLAVFDRSTLTLPRLRHFRYVIVSLIARIFSNRTLIEKLAAYDDEELLERALPMSRRLMECSVELDDFAAAEADSASKSCSDAQTQRYWVAFSTRAEVVSEKLRHLLPGGVAARLIADVLKTSKTSYKMCAKALQLANIKLSHNGYFYTDSGINERELIALAEALNGFIAPETSSSDKIMLCQNSAFTLKLIAKHLPLQSESTVLSDTMKRCVQTVSQYQKLDDNLTGNVLLLAGELIRSHNMRSTMQHSVALLKVCLAILSECISKFANAQKAAAQEAARAAEENRLAKNRGQRIRQQSLGGLRLGSETLLICALTCVQRIFDQYASFVCEHVGDVVVRYCRLVGRFGEFEPGATSTPSTSSAPPAHTNGSQTSGNVNKSSVQHRLSLIRRALLTVELRVLPGYLSKAVEELKDEKKPLSALFTLITGYFDASNRQAVVQLRSQFVQTVFVPALEYRSRQRQPELFENIEQLERNVFDAIIAMAGILSEVEFRPVANALVAWAEPGLNSSSPLATRIRLVPLLSFANCFYNAYNSLALPYFGRILEVAVKVLRGCNATIVADSSQLIMSGKRGTIESLEVNLLLTLAIDLISNCARHKEFFSPDRCELVAGPLVDELVNTKVEGHEDRCTKHLVTALYRVGDADPDNFAELLGKILLKTRDNRPKIRYRTLLVLEALLDRIGDGIAPYLTLLVPYLNELDEDENKQVEDQCKRVVDVLQHKFGEQFWTHSSSNA</sequence>
<protein>
    <recommendedName>
        <fullName evidence="7">HEAT repeat-containing protein 1</fullName>
    </recommendedName>
</protein>
<comment type="caution">
    <text evidence="10">The sequence shown here is derived from an EMBL/GenBank/DDBJ whole genome shotgun (WGS) entry which is preliminary data.</text>
</comment>
<evidence type="ECO:0000313" key="11">
    <source>
        <dbReference type="Proteomes" id="UP000835052"/>
    </source>
</evidence>
<comment type="subcellular location">
    <subcellularLocation>
        <location evidence="1 7">Nucleus</location>
        <location evidence="1 7">Nucleolus</location>
    </subcellularLocation>
</comment>
<feature type="compositionally biased region" description="Polar residues" evidence="8">
    <location>
        <begin position="1264"/>
        <end position="1274"/>
    </location>
</feature>
<comment type="similarity">
    <text evidence="2 7">Belongs to the HEATR1/UTP10 family.</text>
</comment>
<dbReference type="Pfam" id="PF12397">
    <property type="entry name" value="U3snoRNP10"/>
    <property type="match status" value="1"/>
</dbReference>
<dbReference type="Gene3D" id="1.25.10.10">
    <property type="entry name" value="Leucine-rich Repeat Variant"/>
    <property type="match status" value="1"/>
</dbReference>
<dbReference type="Proteomes" id="UP000835052">
    <property type="component" value="Unassembled WGS sequence"/>
</dbReference>
<evidence type="ECO:0000256" key="6">
    <source>
        <dbReference type="ARBA" id="ARBA00023274"/>
    </source>
</evidence>
<comment type="function">
    <text evidence="7">Involved in nucleolar processing of pre-18S ribosomal RNA.</text>
</comment>
<dbReference type="GO" id="GO:0030686">
    <property type="term" value="C:90S preribosome"/>
    <property type="evidence" value="ECO:0007669"/>
    <property type="project" value="TreeGrafter"/>
</dbReference>
<keyword evidence="4 7" id="KW-0698">rRNA processing</keyword>
<feature type="region of interest" description="Disordered" evidence="8">
    <location>
        <begin position="1249"/>
        <end position="1274"/>
    </location>
</feature>
<dbReference type="InterPro" id="IPR022125">
    <property type="entry name" value="U3snoRNP10_N"/>
</dbReference>
<evidence type="ECO:0000259" key="9">
    <source>
        <dbReference type="SMART" id="SM01036"/>
    </source>
</evidence>
<dbReference type="InterPro" id="IPR011989">
    <property type="entry name" value="ARM-like"/>
</dbReference>
<proteinExistence type="inferred from homology"/>
<dbReference type="GO" id="GO:0034455">
    <property type="term" value="C:t-UTP complex"/>
    <property type="evidence" value="ECO:0007669"/>
    <property type="project" value="TreeGrafter"/>
</dbReference>
<keyword evidence="3 7" id="KW-0690">Ribosome biogenesis</keyword>
<dbReference type="Pfam" id="PF23243">
    <property type="entry name" value="HEAT_HEATR1"/>
    <property type="match status" value="1"/>
</dbReference>
<evidence type="ECO:0000256" key="8">
    <source>
        <dbReference type="SAM" id="MobiDB-lite"/>
    </source>
</evidence>
<evidence type="ECO:0000256" key="1">
    <source>
        <dbReference type="ARBA" id="ARBA00004604"/>
    </source>
</evidence>
<organism evidence="10 11">
    <name type="scientific">Caenorhabditis auriculariae</name>
    <dbReference type="NCBI Taxonomy" id="2777116"/>
    <lineage>
        <taxon>Eukaryota</taxon>
        <taxon>Metazoa</taxon>
        <taxon>Ecdysozoa</taxon>
        <taxon>Nematoda</taxon>
        <taxon>Chromadorea</taxon>
        <taxon>Rhabditida</taxon>
        <taxon>Rhabditina</taxon>
        <taxon>Rhabditomorpha</taxon>
        <taxon>Rhabditoidea</taxon>
        <taxon>Rhabditidae</taxon>
        <taxon>Peloderinae</taxon>
        <taxon>Caenorhabditis</taxon>
    </lineage>
</organism>
<feature type="domain" description="BP28 C-terminal" evidence="9">
    <location>
        <begin position="1332"/>
        <end position="1478"/>
    </location>
</feature>
<evidence type="ECO:0000313" key="10">
    <source>
        <dbReference type="EMBL" id="CAD6191421.1"/>
    </source>
</evidence>
<dbReference type="GO" id="GO:0032040">
    <property type="term" value="C:small-subunit processome"/>
    <property type="evidence" value="ECO:0007669"/>
    <property type="project" value="TreeGrafter"/>
</dbReference>
<dbReference type="EMBL" id="CAJGYM010000021">
    <property type="protein sequence ID" value="CAD6191421.1"/>
    <property type="molecule type" value="Genomic_DNA"/>
</dbReference>
<dbReference type="InterPro" id="IPR016024">
    <property type="entry name" value="ARM-type_fold"/>
</dbReference>
<dbReference type="GO" id="GO:0045943">
    <property type="term" value="P:positive regulation of transcription by RNA polymerase I"/>
    <property type="evidence" value="ECO:0007669"/>
    <property type="project" value="TreeGrafter"/>
</dbReference>
<reference evidence="10" key="1">
    <citation type="submission" date="2020-10" db="EMBL/GenBank/DDBJ databases">
        <authorList>
            <person name="Kikuchi T."/>
        </authorList>
    </citation>
    <scope>NUCLEOTIDE SEQUENCE</scope>
    <source>
        <strain evidence="10">NKZ352</strain>
    </source>
</reference>
<evidence type="ECO:0000256" key="2">
    <source>
        <dbReference type="ARBA" id="ARBA00010559"/>
    </source>
</evidence>
<dbReference type="InterPro" id="IPR056473">
    <property type="entry name" value="HEAT_Utp10/HEAT1"/>
</dbReference>
<evidence type="ECO:0000256" key="4">
    <source>
        <dbReference type="ARBA" id="ARBA00022552"/>
    </source>
</evidence>
<dbReference type="SMART" id="SM01036">
    <property type="entry name" value="BP28CT"/>
    <property type="match status" value="1"/>
</dbReference>
<evidence type="ECO:0000256" key="5">
    <source>
        <dbReference type="ARBA" id="ARBA00023242"/>
    </source>
</evidence>
<dbReference type="Pfam" id="PF08146">
    <property type="entry name" value="BP28CT"/>
    <property type="match status" value="1"/>
</dbReference>
<gene>
    <name evidence="10" type="ORF">CAUJ_LOCUS7340</name>
</gene>
<keyword evidence="11" id="KW-1185">Reference proteome</keyword>
<dbReference type="OrthoDB" id="31183at2759"/>
<feature type="compositionally biased region" description="Low complexity" evidence="8">
    <location>
        <begin position="1250"/>
        <end position="1262"/>
    </location>
</feature>
<name>A0A8S1H9L7_9PELO</name>
<dbReference type="GO" id="GO:0030515">
    <property type="term" value="F:snoRNA binding"/>
    <property type="evidence" value="ECO:0007669"/>
    <property type="project" value="TreeGrafter"/>
</dbReference>
<dbReference type="SUPFAM" id="SSF48371">
    <property type="entry name" value="ARM repeat"/>
    <property type="match status" value="1"/>
</dbReference>
<dbReference type="InterPro" id="IPR012954">
    <property type="entry name" value="BP28_C_dom"/>
</dbReference>
<dbReference type="PANTHER" id="PTHR13457">
    <property type="entry name" value="BAP28"/>
    <property type="match status" value="1"/>
</dbReference>
<evidence type="ECO:0000256" key="3">
    <source>
        <dbReference type="ARBA" id="ARBA00022517"/>
    </source>
</evidence>
<keyword evidence="5 7" id="KW-0539">Nucleus</keyword>
<dbReference type="PANTHER" id="PTHR13457:SF1">
    <property type="entry name" value="HEAT REPEAT-CONTAINING PROTEIN 1"/>
    <property type="match status" value="1"/>
</dbReference>
<dbReference type="GO" id="GO:0000462">
    <property type="term" value="P:maturation of SSU-rRNA from tricistronic rRNA transcript (SSU-rRNA, 5.8S rRNA, LSU-rRNA)"/>
    <property type="evidence" value="ECO:0007669"/>
    <property type="project" value="TreeGrafter"/>
</dbReference>
<evidence type="ECO:0000256" key="7">
    <source>
        <dbReference type="RuleBase" id="RU367065"/>
    </source>
</evidence>
<dbReference type="InterPro" id="IPR040191">
    <property type="entry name" value="UTP10"/>
</dbReference>
<accession>A0A8S1H9L7</accession>